<dbReference type="EMBL" id="CYGV01001439">
    <property type="protein sequence ID" value="CUA74385.1"/>
    <property type="molecule type" value="Genomic_DNA"/>
</dbReference>
<evidence type="ECO:0000256" key="1">
    <source>
        <dbReference type="SAM" id="MobiDB-lite"/>
    </source>
</evidence>
<proteinExistence type="predicted"/>
<keyword evidence="3" id="KW-1185">Reference proteome</keyword>
<sequence length="429" mass="48185">MLHPEVFQASAGRSPEQVQQVKSIMRNIEDAGFWCKLTELKIYLEPLAIGVNVAQAPTTCLDHILIELGRLYYTFSRFTMNVAVMMCALNSLELQWGKFDQDPAILAVVLNPYICNGVFNPQSTLLNCSSLYGFAKCVFRRIFCKDNDFEMRDAFMDYLDGKNKFHPDRWDFQEVRALCKQSGKPVNLVHVWSGLLTPNASNNGHQQLVRLAINVLSIVANSAGCEQLFSEMGYTQSKRRSRLSNEKTFDTAVVQMELKQKHAAAGLTRARLHRQFGISVGKQEAMPLLPDAETKDQHNETAEELAEIDADEDLGAYSICNLAEKLAQDVIDDEDPPEDDVADDAGGPLVESEQPAKSGPLPKRLRLFFGTQYPILLKDLFNYNTPDLKGQGLNIFKNAGLSNLQKELEVYDLLTRDVQQPVMTREPSD</sequence>
<dbReference type="InterPro" id="IPR012337">
    <property type="entry name" value="RNaseH-like_sf"/>
</dbReference>
<gene>
    <name evidence="2" type="ORF">RSOLAG22IIIB_11179</name>
</gene>
<reference evidence="2 3" key="1">
    <citation type="submission" date="2015-07" db="EMBL/GenBank/DDBJ databases">
        <authorList>
            <person name="Noorani M."/>
        </authorList>
    </citation>
    <scope>NUCLEOTIDE SEQUENCE [LARGE SCALE GENOMIC DNA]</scope>
    <source>
        <strain evidence="2">BBA 69670</strain>
    </source>
</reference>
<dbReference type="SUPFAM" id="SSF53098">
    <property type="entry name" value="Ribonuclease H-like"/>
    <property type="match status" value="1"/>
</dbReference>
<protein>
    <recommendedName>
        <fullName evidence="4">HAT C-terminal dimerisation domain-containing protein</fullName>
    </recommendedName>
</protein>
<organism evidence="2 3">
    <name type="scientific">Rhizoctonia solani</name>
    <dbReference type="NCBI Taxonomy" id="456999"/>
    <lineage>
        <taxon>Eukaryota</taxon>
        <taxon>Fungi</taxon>
        <taxon>Dikarya</taxon>
        <taxon>Basidiomycota</taxon>
        <taxon>Agaricomycotina</taxon>
        <taxon>Agaricomycetes</taxon>
        <taxon>Cantharellales</taxon>
        <taxon>Ceratobasidiaceae</taxon>
        <taxon>Rhizoctonia</taxon>
    </lineage>
</organism>
<evidence type="ECO:0008006" key="4">
    <source>
        <dbReference type="Google" id="ProtNLM"/>
    </source>
</evidence>
<accession>A0A0K6G7D2</accession>
<evidence type="ECO:0000313" key="3">
    <source>
        <dbReference type="Proteomes" id="UP000044841"/>
    </source>
</evidence>
<feature type="compositionally biased region" description="Acidic residues" evidence="1">
    <location>
        <begin position="332"/>
        <end position="343"/>
    </location>
</feature>
<evidence type="ECO:0000313" key="2">
    <source>
        <dbReference type="EMBL" id="CUA74385.1"/>
    </source>
</evidence>
<name>A0A0K6G7D2_9AGAM</name>
<feature type="region of interest" description="Disordered" evidence="1">
    <location>
        <begin position="332"/>
        <end position="358"/>
    </location>
</feature>
<dbReference type="AlphaFoldDB" id="A0A0K6G7D2"/>
<dbReference type="Proteomes" id="UP000044841">
    <property type="component" value="Unassembled WGS sequence"/>
</dbReference>